<dbReference type="PANTHER" id="PTHR24070">
    <property type="entry name" value="RAS, DI-RAS, AND RHEB FAMILY MEMBERS OF SMALL GTPASE SUPERFAMILY"/>
    <property type="match status" value="1"/>
</dbReference>
<dbReference type="AlphaFoldDB" id="A0A7R9KHU4"/>
<dbReference type="SUPFAM" id="SSF52540">
    <property type="entry name" value="P-loop containing nucleoside triphosphate hydrolases"/>
    <property type="match status" value="1"/>
</dbReference>
<protein>
    <recommendedName>
        <fullName evidence="8">Small monomeric GTPase</fullName>
    </recommendedName>
</protein>
<dbReference type="PROSITE" id="PS51421">
    <property type="entry name" value="RAS"/>
    <property type="match status" value="1"/>
</dbReference>
<gene>
    <name evidence="6" type="ORF">OSB1V03_LOCUS3534</name>
</gene>
<evidence type="ECO:0000313" key="7">
    <source>
        <dbReference type="Proteomes" id="UP000759131"/>
    </source>
</evidence>
<dbReference type="SMART" id="SM00173">
    <property type="entry name" value="RAS"/>
    <property type="match status" value="1"/>
</dbReference>
<proteinExistence type="predicted"/>
<name>A0A7R9KHU4_9ACAR</name>
<evidence type="ECO:0000256" key="5">
    <source>
        <dbReference type="ARBA" id="ARBA00046278"/>
    </source>
</evidence>
<dbReference type="EMBL" id="OC856028">
    <property type="protein sequence ID" value="CAD7623074.1"/>
    <property type="molecule type" value="Genomic_DNA"/>
</dbReference>
<organism evidence="6">
    <name type="scientific">Medioppia subpectinata</name>
    <dbReference type="NCBI Taxonomy" id="1979941"/>
    <lineage>
        <taxon>Eukaryota</taxon>
        <taxon>Metazoa</taxon>
        <taxon>Ecdysozoa</taxon>
        <taxon>Arthropoda</taxon>
        <taxon>Chelicerata</taxon>
        <taxon>Arachnida</taxon>
        <taxon>Acari</taxon>
        <taxon>Acariformes</taxon>
        <taxon>Sarcoptiformes</taxon>
        <taxon>Oribatida</taxon>
        <taxon>Brachypylina</taxon>
        <taxon>Oppioidea</taxon>
        <taxon>Oppiidae</taxon>
        <taxon>Medioppia</taxon>
    </lineage>
</organism>
<evidence type="ECO:0008006" key="8">
    <source>
        <dbReference type="Google" id="ProtNLM"/>
    </source>
</evidence>
<evidence type="ECO:0000313" key="6">
    <source>
        <dbReference type="EMBL" id="CAD7623074.1"/>
    </source>
</evidence>
<evidence type="ECO:0000256" key="1">
    <source>
        <dbReference type="ARBA" id="ARBA00022481"/>
    </source>
</evidence>
<dbReference type="InterPro" id="IPR001806">
    <property type="entry name" value="Small_GTPase"/>
</dbReference>
<keyword evidence="3" id="KW-0342">GTP-binding</keyword>
<dbReference type="Proteomes" id="UP000759131">
    <property type="component" value="Unassembled WGS sequence"/>
</dbReference>
<reference evidence="6" key="1">
    <citation type="submission" date="2020-11" db="EMBL/GenBank/DDBJ databases">
        <authorList>
            <person name="Tran Van P."/>
        </authorList>
    </citation>
    <scope>NUCLEOTIDE SEQUENCE</scope>
</reference>
<keyword evidence="2" id="KW-0547">Nucleotide-binding</keyword>
<dbReference type="GO" id="GO:0003924">
    <property type="term" value="F:GTPase activity"/>
    <property type="evidence" value="ECO:0007669"/>
    <property type="project" value="InterPro"/>
</dbReference>
<dbReference type="GO" id="GO:0012505">
    <property type="term" value="C:endomembrane system"/>
    <property type="evidence" value="ECO:0007669"/>
    <property type="project" value="UniProtKB-SubCell"/>
</dbReference>
<dbReference type="EMBL" id="CAJPIZ010001453">
    <property type="protein sequence ID" value="CAG2103504.1"/>
    <property type="molecule type" value="Genomic_DNA"/>
</dbReference>
<comment type="subcellular location">
    <subcellularLocation>
        <location evidence="5">Endomembrane system</location>
        <topology evidence="5">Lipid-anchor</topology>
        <orientation evidence="5">Cytoplasmic side</orientation>
    </subcellularLocation>
</comment>
<sequence>MNIVLKMLTNGRSDRSRKIALMGFRSVGKSSLTLQFVEGKFIDSYDPTIENTFVKNVKIKGQEYGLRLVDTAGQDEYSIFTF</sequence>
<dbReference type="InterPro" id="IPR020849">
    <property type="entry name" value="Small_GTPase_Ras-type"/>
</dbReference>
<dbReference type="InterPro" id="IPR027417">
    <property type="entry name" value="P-loop_NTPase"/>
</dbReference>
<keyword evidence="4" id="KW-0449">Lipoprotein</keyword>
<keyword evidence="7" id="KW-1185">Reference proteome</keyword>
<dbReference type="GO" id="GO:0016020">
    <property type="term" value="C:membrane"/>
    <property type="evidence" value="ECO:0007669"/>
    <property type="project" value="InterPro"/>
</dbReference>
<keyword evidence="1" id="KW-0488">Methylation</keyword>
<dbReference type="InterPro" id="IPR005225">
    <property type="entry name" value="Small_GTP-bd"/>
</dbReference>
<accession>A0A7R9KHU4</accession>
<dbReference type="PRINTS" id="PR00449">
    <property type="entry name" value="RASTRNSFRMNG"/>
</dbReference>
<evidence type="ECO:0000256" key="4">
    <source>
        <dbReference type="ARBA" id="ARBA00023288"/>
    </source>
</evidence>
<evidence type="ECO:0000256" key="2">
    <source>
        <dbReference type="ARBA" id="ARBA00022741"/>
    </source>
</evidence>
<dbReference type="GO" id="GO:0007165">
    <property type="term" value="P:signal transduction"/>
    <property type="evidence" value="ECO:0007669"/>
    <property type="project" value="InterPro"/>
</dbReference>
<dbReference type="GO" id="GO:0005525">
    <property type="term" value="F:GTP binding"/>
    <property type="evidence" value="ECO:0007669"/>
    <property type="project" value="UniProtKB-KW"/>
</dbReference>
<dbReference type="Gene3D" id="3.40.50.300">
    <property type="entry name" value="P-loop containing nucleotide triphosphate hydrolases"/>
    <property type="match status" value="1"/>
</dbReference>
<evidence type="ECO:0000256" key="3">
    <source>
        <dbReference type="ARBA" id="ARBA00023134"/>
    </source>
</evidence>
<dbReference type="Pfam" id="PF00071">
    <property type="entry name" value="Ras"/>
    <property type="match status" value="1"/>
</dbReference>
<dbReference type="NCBIfam" id="TIGR00231">
    <property type="entry name" value="small_GTP"/>
    <property type="match status" value="1"/>
</dbReference>
<dbReference type="OrthoDB" id="25818at2759"/>